<dbReference type="AlphaFoldDB" id="A0A0H1RD74"/>
<dbReference type="InterPro" id="IPR041649">
    <property type="entry name" value="NepR"/>
</dbReference>
<keyword evidence="3" id="KW-1185">Reference proteome</keyword>
<organism evidence="2 3">
    <name type="scientific">Microvirga vignae</name>
    <dbReference type="NCBI Taxonomy" id="1225564"/>
    <lineage>
        <taxon>Bacteria</taxon>
        <taxon>Pseudomonadati</taxon>
        <taxon>Pseudomonadota</taxon>
        <taxon>Alphaproteobacteria</taxon>
        <taxon>Hyphomicrobiales</taxon>
        <taxon>Methylobacteriaceae</taxon>
        <taxon>Microvirga</taxon>
    </lineage>
</organism>
<reference evidence="2 3" key="1">
    <citation type="submission" date="2015-05" db="EMBL/GenBank/DDBJ databases">
        <title>Draft genome sequence of Microvirga vignae strain BR3299, a novel nitrogen fixing bacteria isolated from Brazil semi-aired region.</title>
        <authorList>
            <person name="Zilli J.E."/>
            <person name="Passos S.R."/>
            <person name="Leite J."/>
            <person name="Baldani J.I."/>
            <person name="Xavier G.R."/>
            <person name="Rumjaneck N.G."/>
            <person name="Simoes-Araujo J.L."/>
        </authorList>
    </citation>
    <scope>NUCLEOTIDE SEQUENCE [LARGE SCALE GENOMIC DNA]</scope>
    <source>
        <strain evidence="2 3">BR3299</strain>
    </source>
</reference>
<feature type="domain" description="Anti-sigma factor NepR" evidence="1">
    <location>
        <begin position="27"/>
        <end position="61"/>
    </location>
</feature>
<dbReference type="PATRIC" id="fig|1225564.3.peg.2682"/>
<gene>
    <name evidence="2" type="ORF">AA309_10150</name>
</gene>
<evidence type="ECO:0000259" key="1">
    <source>
        <dbReference type="Pfam" id="PF18557"/>
    </source>
</evidence>
<protein>
    <recommendedName>
        <fullName evidence="1">Anti-sigma factor NepR domain-containing protein</fullName>
    </recommendedName>
</protein>
<proteinExistence type="predicted"/>
<dbReference type="RefSeq" id="WP_047188908.1">
    <property type="nucleotide sequence ID" value="NZ_LCYG01000022.1"/>
</dbReference>
<name>A0A0H1RD74_9HYPH</name>
<dbReference type="Proteomes" id="UP000035489">
    <property type="component" value="Unassembled WGS sequence"/>
</dbReference>
<dbReference type="Pfam" id="PF18557">
    <property type="entry name" value="NepR"/>
    <property type="match status" value="1"/>
</dbReference>
<comment type="caution">
    <text evidence="2">The sequence shown here is derived from an EMBL/GenBank/DDBJ whole genome shotgun (WGS) entry which is preliminary data.</text>
</comment>
<dbReference type="EMBL" id="LCYG01000022">
    <property type="protein sequence ID" value="KLK93153.1"/>
    <property type="molecule type" value="Genomic_DNA"/>
</dbReference>
<evidence type="ECO:0000313" key="2">
    <source>
        <dbReference type="EMBL" id="KLK93153.1"/>
    </source>
</evidence>
<evidence type="ECO:0000313" key="3">
    <source>
        <dbReference type="Proteomes" id="UP000035489"/>
    </source>
</evidence>
<accession>A0A0H1RD74</accession>
<sequence>MLIKDDLQWKGDGGSLSNLGFWDLKLRAQIGRDLRTQYEETMDEPLPERLATLLERLEQQERGE</sequence>